<feature type="compositionally biased region" description="Polar residues" evidence="1">
    <location>
        <begin position="92"/>
        <end position="101"/>
    </location>
</feature>
<accession>A0A072U8U0</accession>
<sequence>MTHSCSYGSHYDFVFELAPHFSTATSRERRCEIRVSEAQEKLKYSVEDMKKGQIEVNTLDQKKKKSLRSKLRSDSGSKVKVTPFLSNFTAASASSPFSLSKTSEEDEPYPLSFTP</sequence>
<feature type="region of interest" description="Disordered" evidence="1">
    <location>
        <begin position="92"/>
        <end position="115"/>
    </location>
</feature>
<reference evidence="2 4" key="1">
    <citation type="journal article" date="2011" name="Nature">
        <title>The Medicago genome provides insight into the evolution of rhizobial symbioses.</title>
        <authorList>
            <person name="Young N.D."/>
            <person name="Debelle F."/>
            <person name="Oldroyd G.E."/>
            <person name="Geurts R."/>
            <person name="Cannon S.B."/>
            <person name="Udvardi M.K."/>
            <person name="Benedito V.A."/>
            <person name="Mayer K.F."/>
            <person name="Gouzy J."/>
            <person name="Schoof H."/>
            <person name="Van de Peer Y."/>
            <person name="Proost S."/>
            <person name="Cook D.R."/>
            <person name="Meyers B.C."/>
            <person name="Spannagl M."/>
            <person name="Cheung F."/>
            <person name="De Mita S."/>
            <person name="Krishnakumar V."/>
            <person name="Gundlach H."/>
            <person name="Zhou S."/>
            <person name="Mudge J."/>
            <person name="Bharti A.K."/>
            <person name="Murray J.D."/>
            <person name="Naoumkina M.A."/>
            <person name="Rosen B."/>
            <person name="Silverstein K.A."/>
            <person name="Tang H."/>
            <person name="Rombauts S."/>
            <person name="Zhao P.X."/>
            <person name="Zhou P."/>
            <person name="Barbe V."/>
            <person name="Bardou P."/>
            <person name="Bechner M."/>
            <person name="Bellec A."/>
            <person name="Berger A."/>
            <person name="Berges H."/>
            <person name="Bidwell S."/>
            <person name="Bisseling T."/>
            <person name="Choisne N."/>
            <person name="Couloux A."/>
            <person name="Denny R."/>
            <person name="Deshpande S."/>
            <person name="Dai X."/>
            <person name="Doyle J.J."/>
            <person name="Dudez A.M."/>
            <person name="Farmer A.D."/>
            <person name="Fouteau S."/>
            <person name="Franken C."/>
            <person name="Gibelin C."/>
            <person name="Gish J."/>
            <person name="Goldstein S."/>
            <person name="Gonzalez A.J."/>
            <person name="Green P.J."/>
            <person name="Hallab A."/>
            <person name="Hartog M."/>
            <person name="Hua A."/>
            <person name="Humphray S.J."/>
            <person name="Jeong D.H."/>
            <person name="Jing Y."/>
            <person name="Jocker A."/>
            <person name="Kenton S.M."/>
            <person name="Kim D.J."/>
            <person name="Klee K."/>
            <person name="Lai H."/>
            <person name="Lang C."/>
            <person name="Lin S."/>
            <person name="Macmil S.L."/>
            <person name="Magdelenat G."/>
            <person name="Matthews L."/>
            <person name="McCorrison J."/>
            <person name="Monaghan E.L."/>
            <person name="Mun J.H."/>
            <person name="Najar F.Z."/>
            <person name="Nicholson C."/>
            <person name="Noirot C."/>
            <person name="O'Bleness M."/>
            <person name="Paule C.R."/>
            <person name="Poulain J."/>
            <person name="Prion F."/>
            <person name="Qin B."/>
            <person name="Qu C."/>
            <person name="Retzel E.F."/>
            <person name="Riddle C."/>
            <person name="Sallet E."/>
            <person name="Samain S."/>
            <person name="Samson N."/>
            <person name="Sanders I."/>
            <person name="Saurat O."/>
            <person name="Scarpelli C."/>
            <person name="Schiex T."/>
            <person name="Segurens B."/>
            <person name="Severin A.J."/>
            <person name="Sherrier D.J."/>
            <person name="Shi R."/>
            <person name="Sims S."/>
            <person name="Singer S.R."/>
            <person name="Sinharoy S."/>
            <person name="Sterck L."/>
            <person name="Viollet A."/>
            <person name="Wang B.B."/>
            <person name="Wang K."/>
            <person name="Wang M."/>
            <person name="Wang X."/>
            <person name="Warfsmann J."/>
            <person name="Weissenbach J."/>
            <person name="White D.D."/>
            <person name="White J.D."/>
            <person name="Wiley G.B."/>
            <person name="Wincker P."/>
            <person name="Xing Y."/>
            <person name="Yang L."/>
            <person name="Yao Z."/>
            <person name="Ying F."/>
            <person name="Zhai J."/>
            <person name="Zhou L."/>
            <person name="Zuber A."/>
            <person name="Denarie J."/>
            <person name="Dixon R.A."/>
            <person name="May G.D."/>
            <person name="Schwartz D.C."/>
            <person name="Rogers J."/>
            <person name="Quetier F."/>
            <person name="Town C.D."/>
            <person name="Roe B.A."/>
        </authorList>
    </citation>
    <scope>NUCLEOTIDE SEQUENCE [LARGE SCALE GENOMIC DNA]</scope>
    <source>
        <strain evidence="2">A17</strain>
        <strain evidence="3 4">cv. Jemalong A17</strain>
    </source>
</reference>
<reference evidence="3" key="3">
    <citation type="submission" date="2015-04" db="UniProtKB">
        <authorList>
            <consortium name="EnsemblPlants"/>
        </authorList>
    </citation>
    <scope>IDENTIFICATION</scope>
    <source>
        <strain evidence="3">cv. Jemalong A17</strain>
    </source>
</reference>
<name>A0A072U8U0_MEDTR</name>
<dbReference type="EnsemblPlants" id="KEH26204">
    <property type="protein sequence ID" value="KEH26204"/>
    <property type="gene ID" value="MTR_6g047600"/>
</dbReference>
<protein>
    <submittedName>
        <fullName evidence="2 3">Uncharacterized protein</fullName>
    </submittedName>
</protein>
<keyword evidence="4" id="KW-1185">Reference proteome</keyword>
<dbReference type="AlphaFoldDB" id="A0A072U8U0"/>
<dbReference type="HOGENOM" id="CLU_2112532_0_0_1"/>
<gene>
    <name evidence="2" type="ordered locus">MTR_6g047600</name>
</gene>
<evidence type="ECO:0000256" key="1">
    <source>
        <dbReference type="SAM" id="MobiDB-lite"/>
    </source>
</evidence>
<proteinExistence type="predicted"/>
<organism evidence="2 4">
    <name type="scientific">Medicago truncatula</name>
    <name type="common">Barrel medic</name>
    <name type="synonym">Medicago tribuloides</name>
    <dbReference type="NCBI Taxonomy" id="3880"/>
    <lineage>
        <taxon>Eukaryota</taxon>
        <taxon>Viridiplantae</taxon>
        <taxon>Streptophyta</taxon>
        <taxon>Embryophyta</taxon>
        <taxon>Tracheophyta</taxon>
        <taxon>Spermatophyta</taxon>
        <taxon>Magnoliopsida</taxon>
        <taxon>eudicotyledons</taxon>
        <taxon>Gunneridae</taxon>
        <taxon>Pentapetalae</taxon>
        <taxon>rosids</taxon>
        <taxon>fabids</taxon>
        <taxon>Fabales</taxon>
        <taxon>Fabaceae</taxon>
        <taxon>Papilionoideae</taxon>
        <taxon>50 kb inversion clade</taxon>
        <taxon>NPAAA clade</taxon>
        <taxon>Hologalegina</taxon>
        <taxon>IRL clade</taxon>
        <taxon>Trifolieae</taxon>
        <taxon>Medicago</taxon>
    </lineage>
</organism>
<feature type="region of interest" description="Disordered" evidence="1">
    <location>
        <begin position="57"/>
        <end position="77"/>
    </location>
</feature>
<dbReference type="EMBL" id="CM001222">
    <property type="protein sequence ID" value="KEH26204.1"/>
    <property type="molecule type" value="Genomic_DNA"/>
</dbReference>
<evidence type="ECO:0000313" key="2">
    <source>
        <dbReference type="EMBL" id="KEH26204.1"/>
    </source>
</evidence>
<dbReference type="Proteomes" id="UP000002051">
    <property type="component" value="Chromosome 6"/>
</dbReference>
<evidence type="ECO:0000313" key="4">
    <source>
        <dbReference type="Proteomes" id="UP000002051"/>
    </source>
</evidence>
<evidence type="ECO:0000313" key="3">
    <source>
        <dbReference type="EnsemblPlants" id="KEH26204"/>
    </source>
</evidence>
<reference evidence="2 4" key="2">
    <citation type="journal article" date="2014" name="BMC Genomics">
        <title>An improved genome release (version Mt4.0) for the model legume Medicago truncatula.</title>
        <authorList>
            <person name="Tang H."/>
            <person name="Krishnakumar V."/>
            <person name="Bidwell S."/>
            <person name="Rosen B."/>
            <person name="Chan A."/>
            <person name="Zhou S."/>
            <person name="Gentzbittel L."/>
            <person name="Childs K.L."/>
            <person name="Yandell M."/>
            <person name="Gundlach H."/>
            <person name="Mayer K.F."/>
            <person name="Schwartz D.C."/>
            <person name="Town C.D."/>
        </authorList>
    </citation>
    <scope>GENOME REANNOTATION</scope>
    <source>
        <strain evidence="2">A17</strain>
        <strain evidence="3 4">cv. Jemalong A17</strain>
    </source>
</reference>